<dbReference type="OrthoDB" id="9764804at2"/>
<dbReference type="SUPFAM" id="SSF110296">
    <property type="entry name" value="Oligoxyloglucan reducing end-specific cellobiohydrolase"/>
    <property type="match status" value="1"/>
</dbReference>
<protein>
    <recommendedName>
        <fullName evidence="3">BNR/Asp-box repeat-containing protein</fullName>
    </recommendedName>
</protein>
<dbReference type="PANTHER" id="PTHR43739:SF5">
    <property type="entry name" value="EXO-ALPHA-SIALIDASE"/>
    <property type="match status" value="1"/>
</dbReference>
<dbReference type="EMBL" id="FOMS01000009">
    <property type="protein sequence ID" value="SFE37819.1"/>
    <property type="molecule type" value="Genomic_DNA"/>
</dbReference>
<evidence type="ECO:0000313" key="2">
    <source>
        <dbReference type="Proteomes" id="UP000325289"/>
    </source>
</evidence>
<accession>A0A1I2A1Y1</accession>
<dbReference type="InterPro" id="IPR015943">
    <property type="entry name" value="WD40/YVTN_repeat-like_dom_sf"/>
</dbReference>
<name>A0A1I2A1Y1_9RHOB</name>
<evidence type="ECO:0000313" key="1">
    <source>
        <dbReference type="EMBL" id="SFE37819.1"/>
    </source>
</evidence>
<organism evidence="1 2">
    <name type="scientific">Roseivivax sediminis</name>
    <dbReference type="NCBI Taxonomy" id="936889"/>
    <lineage>
        <taxon>Bacteria</taxon>
        <taxon>Pseudomonadati</taxon>
        <taxon>Pseudomonadota</taxon>
        <taxon>Alphaproteobacteria</taxon>
        <taxon>Rhodobacterales</taxon>
        <taxon>Roseobacteraceae</taxon>
        <taxon>Roseivivax</taxon>
    </lineage>
</organism>
<dbReference type="PANTHER" id="PTHR43739">
    <property type="entry name" value="XYLOGLUCANASE (EUROFUNG)"/>
    <property type="match status" value="1"/>
</dbReference>
<sequence length="383" mass="40812">MTDVTVLVGTTKGAFLIVGTADRQDWRLRGPFCDGWAINHVIGDPRSGVLWAGGGGEWSGAGVWRSADGGDSWTLSKLSDGSMDAWMREDPNTAQALGFMSSPPGPHTGVVEAIWSLSRVGDLVYAGGKPAQLFRSADNGESWELVESLAQHRERESWNPGAAGLTLHTILSAPDAPERIWLGISAAGVFASEDGAESWERRNRRSNAVAAPAHPAGGDGQQIGFCVHNMVRAPGVGDLIYQQNHHGVFRSRDGGRSWDDITAGLPSTFGFPVAVHPHDPQTLWVLPLNGDSAGRYPPGSAAAVWRSRDGGESWQAMTDGLPARDCFFTVLRQAMATDRGTPAGVYFGTNSGSVFASTDEGENWSEIARHLPTVLCVETLAPA</sequence>
<dbReference type="Gene3D" id="2.130.10.10">
    <property type="entry name" value="YVTN repeat-like/Quinoprotein amine dehydrogenase"/>
    <property type="match status" value="1"/>
</dbReference>
<proteinExistence type="predicted"/>
<dbReference type="Proteomes" id="UP000325289">
    <property type="component" value="Unassembled WGS sequence"/>
</dbReference>
<gene>
    <name evidence="1" type="ORF">SAMN04515678_10955</name>
</gene>
<dbReference type="CDD" id="cd15482">
    <property type="entry name" value="Sialidase_non-viral"/>
    <property type="match status" value="1"/>
</dbReference>
<dbReference type="InterPro" id="IPR052025">
    <property type="entry name" value="Xyloglucanase_GH74"/>
</dbReference>
<evidence type="ECO:0008006" key="3">
    <source>
        <dbReference type="Google" id="ProtNLM"/>
    </source>
</evidence>
<dbReference type="AlphaFoldDB" id="A0A1I2A1Y1"/>
<dbReference type="RefSeq" id="WP_149756634.1">
    <property type="nucleotide sequence ID" value="NZ_FOMS01000009.1"/>
</dbReference>
<dbReference type="GO" id="GO:0010411">
    <property type="term" value="P:xyloglucan metabolic process"/>
    <property type="evidence" value="ECO:0007669"/>
    <property type="project" value="TreeGrafter"/>
</dbReference>
<keyword evidence="2" id="KW-1185">Reference proteome</keyword>
<reference evidence="1 2" key="1">
    <citation type="submission" date="2016-10" db="EMBL/GenBank/DDBJ databases">
        <authorList>
            <person name="Varghese N."/>
            <person name="Submissions S."/>
        </authorList>
    </citation>
    <scope>NUCLEOTIDE SEQUENCE [LARGE SCALE GENOMIC DNA]</scope>
    <source>
        <strain evidence="2">YIM D21,KCTC 23444,ACCC 10710</strain>
    </source>
</reference>